<dbReference type="EMBL" id="CM046391">
    <property type="protein sequence ID" value="KAI8561401.1"/>
    <property type="molecule type" value="Genomic_DNA"/>
</dbReference>
<evidence type="ECO:0000313" key="1">
    <source>
        <dbReference type="EMBL" id="KAI8561401.1"/>
    </source>
</evidence>
<keyword evidence="2" id="KW-1185">Reference proteome</keyword>
<organism evidence="1 2">
    <name type="scientific">Rhododendron molle</name>
    <name type="common">Chinese azalea</name>
    <name type="synonym">Azalea mollis</name>
    <dbReference type="NCBI Taxonomy" id="49168"/>
    <lineage>
        <taxon>Eukaryota</taxon>
        <taxon>Viridiplantae</taxon>
        <taxon>Streptophyta</taxon>
        <taxon>Embryophyta</taxon>
        <taxon>Tracheophyta</taxon>
        <taxon>Spermatophyta</taxon>
        <taxon>Magnoliopsida</taxon>
        <taxon>eudicotyledons</taxon>
        <taxon>Gunneridae</taxon>
        <taxon>Pentapetalae</taxon>
        <taxon>asterids</taxon>
        <taxon>Ericales</taxon>
        <taxon>Ericaceae</taxon>
        <taxon>Ericoideae</taxon>
        <taxon>Rhodoreae</taxon>
        <taxon>Rhododendron</taxon>
    </lineage>
</organism>
<dbReference type="Proteomes" id="UP001062846">
    <property type="component" value="Chromosome 4"/>
</dbReference>
<gene>
    <name evidence="1" type="ORF">RHMOL_Rhmol04G0336500</name>
</gene>
<sequence length="191" mass="21209">MVPDNSSFPASPSPPPLSKSGVGYFADYKPISSYARSWNGQRLPSQQNVVSNTTHGNDSASDNTTRGCKIKRNQAQADHSWSDGDNKQGIQPTPHSSHTVESSTRIEAPLLHPGSDVRNLRSKRIKACWNNDFVNTFNQESGLNDTAIEISIVENLTSKCMENLTPKHTPTFMDNILRNAVIIWLVHQCKY</sequence>
<reference evidence="1" key="1">
    <citation type="submission" date="2022-02" db="EMBL/GenBank/DDBJ databases">
        <title>Plant Genome Project.</title>
        <authorList>
            <person name="Zhang R.-G."/>
        </authorList>
    </citation>
    <scope>NUCLEOTIDE SEQUENCE</scope>
    <source>
        <strain evidence="1">AT1</strain>
    </source>
</reference>
<accession>A0ACC0P764</accession>
<comment type="caution">
    <text evidence="1">The sequence shown here is derived from an EMBL/GenBank/DDBJ whole genome shotgun (WGS) entry which is preliminary data.</text>
</comment>
<name>A0ACC0P764_RHOML</name>
<protein>
    <submittedName>
        <fullName evidence="1">Uncharacterized protein</fullName>
    </submittedName>
</protein>
<proteinExistence type="predicted"/>
<evidence type="ECO:0000313" key="2">
    <source>
        <dbReference type="Proteomes" id="UP001062846"/>
    </source>
</evidence>